<organism evidence="4 5">
    <name type="scientific">Metallosphaera tengchongensis</name>
    <dbReference type="NCBI Taxonomy" id="1532350"/>
    <lineage>
        <taxon>Archaea</taxon>
        <taxon>Thermoproteota</taxon>
        <taxon>Thermoprotei</taxon>
        <taxon>Sulfolobales</taxon>
        <taxon>Sulfolobaceae</taxon>
        <taxon>Metallosphaera</taxon>
    </lineage>
</organism>
<dbReference type="EMBL" id="CP049074">
    <property type="protein sequence ID" value="QKQ99625.1"/>
    <property type="molecule type" value="Genomic_DNA"/>
</dbReference>
<protein>
    <recommendedName>
        <fullName evidence="1 2">Argininosuccinate lyase</fullName>
        <shortName evidence="1">ASAL</shortName>
        <ecNumber evidence="1 2">4.3.2.1</ecNumber>
    </recommendedName>
    <alternativeName>
        <fullName evidence="1">Arginosuccinase</fullName>
    </alternativeName>
</protein>
<dbReference type="EC" id="4.3.2.1" evidence="1 2"/>
<keyword evidence="1" id="KW-0028">Amino-acid biosynthesis</keyword>
<dbReference type="CDD" id="cd01359">
    <property type="entry name" value="Argininosuccinate_lyase"/>
    <property type="match status" value="1"/>
</dbReference>
<evidence type="ECO:0000256" key="1">
    <source>
        <dbReference type="HAMAP-Rule" id="MF_00006"/>
    </source>
</evidence>
<dbReference type="NCBIfam" id="TIGR00838">
    <property type="entry name" value="argH"/>
    <property type="match status" value="1"/>
</dbReference>
<dbReference type="Gene3D" id="1.10.40.30">
    <property type="entry name" value="Fumarase/aspartase (C-terminal domain)"/>
    <property type="match status" value="1"/>
</dbReference>
<comment type="similarity">
    <text evidence="1">Belongs to the lyase 1 family. Argininosuccinate lyase subfamily.</text>
</comment>
<dbReference type="Gene3D" id="1.10.275.10">
    <property type="entry name" value="Fumarase/aspartase (N-terminal domain)"/>
    <property type="match status" value="1"/>
</dbReference>
<reference evidence="4 5" key="1">
    <citation type="submission" date="2020-02" db="EMBL/GenBank/DDBJ databases">
        <title>Comparative genome analysis reveals the metabolism and evolution of the thermophilic archaeal genus Metallosphaera.</title>
        <authorList>
            <person name="Jiang C."/>
        </authorList>
    </citation>
    <scope>NUCLEOTIDE SEQUENCE [LARGE SCALE GENOMIC DNA]</scope>
    <source>
        <strain evidence="4 5">Ric-A</strain>
    </source>
</reference>
<keyword evidence="5" id="KW-1185">Reference proteome</keyword>
<dbReference type="SUPFAM" id="SSF48557">
    <property type="entry name" value="L-aspartase-like"/>
    <property type="match status" value="1"/>
</dbReference>
<dbReference type="GO" id="GO:0005829">
    <property type="term" value="C:cytosol"/>
    <property type="evidence" value="ECO:0007669"/>
    <property type="project" value="TreeGrafter"/>
</dbReference>
<dbReference type="PRINTS" id="PR00149">
    <property type="entry name" value="FUMRATELYASE"/>
</dbReference>
<evidence type="ECO:0000313" key="5">
    <source>
        <dbReference type="Proteomes" id="UP000509301"/>
    </source>
</evidence>
<keyword evidence="1" id="KW-0963">Cytoplasm</keyword>
<dbReference type="PANTHER" id="PTHR43814">
    <property type="entry name" value="ARGININOSUCCINATE LYASE"/>
    <property type="match status" value="1"/>
</dbReference>
<dbReference type="PANTHER" id="PTHR43814:SF1">
    <property type="entry name" value="ARGININOSUCCINATE LYASE"/>
    <property type="match status" value="1"/>
</dbReference>
<proteinExistence type="inferred from homology"/>
<feature type="domain" description="Fumarate lyase N-terminal" evidence="3">
    <location>
        <begin position="31"/>
        <end position="304"/>
    </location>
</feature>
<comment type="pathway">
    <text evidence="1">Amino-acid biosynthesis; L-arginine biosynthesis; L-arginine from L-ornithine and carbamoyl phosphate: step 3/3.</text>
</comment>
<accession>A0A6N0NS88</accession>
<name>A0A6N0NS88_9CREN</name>
<dbReference type="UniPathway" id="UPA00068">
    <property type="reaction ID" value="UER00114"/>
</dbReference>
<dbReference type="Proteomes" id="UP000509301">
    <property type="component" value="Chromosome"/>
</dbReference>
<dbReference type="GO" id="GO:0042450">
    <property type="term" value="P:L-arginine biosynthetic process via ornithine"/>
    <property type="evidence" value="ECO:0007669"/>
    <property type="project" value="UniProtKB-UniRule"/>
</dbReference>
<comment type="catalytic activity">
    <reaction evidence="1">
        <text>2-(N(omega)-L-arginino)succinate = fumarate + L-arginine</text>
        <dbReference type="Rhea" id="RHEA:24020"/>
        <dbReference type="ChEBI" id="CHEBI:29806"/>
        <dbReference type="ChEBI" id="CHEBI:32682"/>
        <dbReference type="ChEBI" id="CHEBI:57472"/>
        <dbReference type="EC" id="4.3.2.1"/>
    </reaction>
</comment>
<dbReference type="InterPro" id="IPR000362">
    <property type="entry name" value="Fumarate_lyase_fam"/>
</dbReference>
<dbReference type="KEGG" id="mten:GWK48_03760"/>
<gene>
    <name evidence="1 4" type="primary">argH</name>
    <name evidence="4" type="ORF">GWK48_03760</name>
</gene>
<dbReference type="InterPro" id="IPR022761">
    <property type="entry name" value="Fumarate_lyase_N"/>
</dbReference>
<dbReference type="Pfam" id="PF00206">
    <property type="entry name" value="Lyase_1"/>
    <property type="match status" value="1"/>
</dbReference>
<dbReference type="InterPro" id="IPR024083">
    <property type="entry name" value="Fumarase/histidase_N"/>
</dbReference>
<dbReference type="PRINTS" id="PR00145">
    <property type="entry name" value="ARGSUCLYASE"/>
</dbReference>
<keyword evidence="1" id="KW-0055">Arginine biosynthesis</keyword>
<comment type="subcellular location">
    <subcellularLocation>
        <location evidence="1">Cytoplasm</location>
    </subcellularLocation>
</comment>
<dbReference type="AlphaFoldDB" id="A0A6N0NS88"/>
<dbReference type="HAMAP" id="MF_00006">
    <property type="entry name" value="Arg_succ_lyase"/>
    <property type="match status" value="1"/>
</dbReference>
<evidence type="ECO:0000313" key="4">
    <source>
        <dbReference type="EMBL" id="QKQ99625.1"/>
    </source>
</evidence>
<dbReference type="GO" id="GO:0004056">
    <property type="term" value="F:argininosuccinate lyase activity"/>
    <property type="evidence" value="ECO:0007669"/>
    <property type="project" value="UniProtKB-UniRule"/>
</dbReference>
<sequence length="463" mass="51926">MGSTLDPNKESEVRLMLYRKWGSKEDPVVYYTSSSLQDQKILNEVKEVMKAHIIELFLSNYISKEDAKKLLQGVNSFSSIDPSYEDVHEALEDHIIKVAGDAGGAIGMGRSRNDHVATALRLKMRAELLNLLEDLLQFREQLVKNAEVFSKIAFPAFTHFQPAQPTTFGHYLLYVEEEISSRWEAIFKVLDLINKSPLGSGAIVGTSVNLNRRREATLLGFNGIVLNTISATSSRSDLISALMEVTNLGLAMSRVIEDMILLSSKFVNVLELPDTHVSTSSLMPQKRNAVTMEVSRARISKVIGELMSIISSYKSLPSGYNLDLQEINPLMWDILEEIEGVVKVLQDLLSKVKFKAINLDKEMLATDEAEKLTEHGVRYREAYFTVSKTVREGSFKPSITIDESISRKAVEGSPSPSRIAEGISFAKERINRDVHTLREYKNQILKGEGELRLIENDILQEGN</sequence>
<keyword evidence="1 4" id="KW-0456">Lyase</keyword>
<evidence type="ECO:0000259" key="3">
    <source>
        <dbReference type="Pfam" id="PF00206"/>
    </source>
</evidence>
<dbReference type="InterPro" id="IPR008948">
    <property type="entry name" value="L-Aspartase-like"/>
</dbReference>
<evidence type="ECO:0000256" key="2">
    <source>
        <dbReference type="NCBIfam" id="TIGR00838"/>
    </source>
</evidence>
<dbReference type="InterPro" id="IPR009049">
    <property type="entry name" value="Argininosuccinate_lyase"/>
</dbReference>
<dbReference type="Gene3D" id="1.20.200.10">
    <property type="entry name" value="Fumarase/aspartase (Central domain)"/>
    <property type="match status" value="1"/>
</dbReference>